<keyword evidence="1" id="KW-0732">Signal</keyword>
<keyword evidence="1" id="KW-0175">Coiled coil</keyword>
<dbReference type="RefSeq" id="WP_093418839.1">
    <property type="nucleotide sequence ID" value="NZ_FOXA01000003.1"/>
</dbReference>
<feature type="coiled-coil region" evidence="1">
    <location>
        <begin position="27"/>
        <end position="87"/>
    </location>
</feature>
<gene>
    <name evidence="1" type="primary">cpoB</name>
    <name evidence="2" type="ORF">SAMN04488047_10355</name>
</gene>
<dbReference type="Pfam" id="PF13174">
    <property type="entry name" value="TPR_6"/>
    <property type="match status" value="1"/>
</dbReference>
<accession>A0A1I5N382</accession>
<dbReference type="InterPro" id="IPR019734">
    <property type="entry name" value="TPR_rpt"/>
</dbReference>
<evidence type="ECO:0000313" key="2">
    <source>
        <dbReference type="EMBL" id="SFP15741.1"/>
    </source>
</evidence>
<keyword evidence="1" id="KW-0131">Cell cycle</keyword>
<dbReference type="AlphaFoldDB" id="A0A1I5N382"/>
<sequence length="273" mass="28916" precursor="true">MLRTFALIAALALVPAPVLAQDRESTLADIRQELSILYVEVQRLKRELSTTGTPDVNITGTSALERIAAMESELQRLTSLSEELEFRIDRVVEDGTNRIGDLEFRLCELEADCDIGSLGDTPSLGGVEIDVPAMPAPQIDEGGAQLAVGERADFEAAKAAFDAGNFQQAADAFAAFAETYTGGPLTGAAHYWRGEALSELGRTSDAARAYLESFSGSPTGEMAPRALLNLGLKLDQLGQTADACATLGEVTGRFPESEASIEAQTARADLGCS</sequence>
<evidence type="ECO:0000256" key="1">
    <source>
        <dbReference type="HAMAP-Rule" id="MF_02066"/>
    </source>
</evidence>
<dbReference type="Gene3D" id="1.25.40.10">
    <property type="entry name" value="Tetratricopeptide repeat domain"/>
    <property type="match status" value="1"/>
</dbReference>
<comment type="subcellular location">
    <subcellularLocation>
        <location evidence="1">Periplasm</location>
    </subcellularLocation>
</comment>
<keyword evidence="1" id="KW-0574">Periplasm</keyword>
<feature type="chain" id="PRO_5011802484" description="Cell division coordinator CpoB" evidence="1">
    <location>
        <begin position="21"/>
        <end position="273"/>
    </location>
</feature>
<dbReference type="EMBL" id="FOXA01000003">
    <property type="protein sequence ID" value="SFP15741.1"/>
    <property type="molecule type" value="Genomic_DNA"/>
</dbReference>
<dbReference type="InterPro" id="IPR014162">
    <property type="entry name" value="CpoB_C"/>
</dbReference>
<dbReference type="GO" id="GO:0030288">
    <property type="term" value="C:outer membrane-bounded periplasmic space"/>
    <property type="evidence" value="ECO:0007669"/>
    <property type="project" value="UniProtKB-UniRule"/>
</dbReference>
<comment type="function">
    <text evidence="1">Mediates coordination of peptidoglycan synthesis and outer membrane constriction during cell division.</text>
</comment>
<dbReference type="Proteomes" id="UP000199356">
    <property type="component" value="Unassembled WGS sequence"/>
</dbReference>
<dbReference type="HAMAP" id="MF_02066">
    <property type="entry name" value="CpoB"/>
    <property type="match status" value="1"/>
</dbReference>
<dbReference type="GO" id="GO:0043093">
    <property type="term" value="P:FtsZ-dependent cytokinesis"/>
    <property type="evidence" value="ECO:0007669"/>
    <property type="project" value="UniProtKB-UniRule"/>
</dbReference>
<proteinExistence type="inferred from homology"/>
<dbReference type="NCBIfam" id="TIGR02795">
    <property type="entry name" value="tol_pal_ybgF"/>
    <property type="match status" value="1"/>
</dbReference>
<feature type="signal peptide" evidence="1">
    <location>
        <begin position="1"/>
        <end position="20"/>
    </location>
</feature>
<protein>
    <recommendedName>
        <fullName evidence="1">Cell division coordinator CpoB</fullName>
    </recommendedName>
</protein>
<dbReference type="OrthoDB" id="9763909at2"/>
<dbReference type="InterPro" id="IPR011990">
    <property type="entry name" value="TPR-like_helical_dom_sf"/>
</dbReference>
<comment type="similarity">
    <text evidence="1">Belongs to the CpoB family.</text>
</comment>
<organism evidence="2 3">
    <name type="scientific">Tranquillimonas alkanivorans</name>
    <dbReference type="NCBI Taxonomy" id="441119"/>
    <lineage>
        <taxon>Bacteria</taxon>
        <taxon>Pseudomonadati</taxon>
        <taxon>Pseudomonadota</taxon>
        <taxon>Alphaproteobacteria</taxon>
        <taxon>Rhodobacterales</taxon>
        <taxon>Roseobacteraceae</taxon>
        <taxon>Tranquillimonas</taxon>
    </lineage>
</organism>
<reference evidence="2 3" key="1">
    <citation type="submission" date="2016-10" db="EMBL/GenBank/DDBJ databases">
        <authorList>
            <person name="de Groot N.N."/>
        </authorList>
    </citation>
    <scope>NUCLEOTIDE SEQUENCE [LARGE SCALE GENOMIC DNA]</scope>
    <source>
        <strain evidence="2 3">DSM 19547</strain>
    </source>
</reference>
<dbReference type="Pfam" id="PF13432">
    <property type="entry name" value="TPR_16"/>
    <property type="match status" value="1"/>
</dbReference>
<evidence type="ECO:0000313" key="3">
    <source>
        <dbReference type="Proteomes" id="UP000199356"/>
    </source>
</evidence>
<dbReference type="InterPro" id="IPR034706">
    <property type="entry name" value="CpoB"/>
</dbReference>
<keyword evidence="1" id="KW-0132">Cell division</keyword>
<dbReference type="SUPFAM" id="SSF48452">
    <property type="entry name" value="TPR-like"/>
    <property type="match status" value="1"/>
</dbReference>
<name>A0A1I5N382_9RHOB</name>
<keyword evidence="3" id="KW-1185">Reference proteome</keyword>
<dbReference type="STRING" id="441119.SAMN04488047_10355"/>